<evidence type="ECO:0000313" key="9">
    <source>
        <dbReference type="EMBL" id="EFA12338.2"/>
    </source>
</evidence>
<feature type="compositionally biased region" description="Polar residues" evidence="7">
    <location>
        <begin position="277"/>
        <end position="288"/>
    </location>
</feature>
<evidence type="ECO:0000256" key="2">
    <source>
        <dbReference type="ARBA" id="ARBA00022737"/>
    </source>
</evidence>
<evidence type="ECO:0000256" key="3">
    <source>
        <dbReference type="ARBA" id="ARBA00022884"/>
    </source>
</evidence>
<feature type="region of interest" description="Disordered" evidence="7">
    <location>
        <begin position="249"/>
        <end position="288"/>
    </location>
</feature>
<dbReference type="AlphaFoldDB" id="D7ELT3"/>
<reference evidence="9 10" key="1">
    <citation type="journal article" date="2008" name="Nature">
        <title>The genome of the model beetle and pest Tribolium castaneum.</title>
        <authorList>
            <consortium name="Tribolium Genome Sequencing Consortium"/>
            <person name="Richards S."/>
            <person name="Gibbs R.A."/>
            <person name="Weinstock G.M."/>
            <person name="Brown S.J."/>
            <person name="Denell R."/>
            <person name="Beeman R.W."/>
            <person name="Gibbs R."/>
            <person name="Beeman R.W."/>
            <person name="Brown S.J."/>
            <person name="Bucher G."/>
            <person name="Friedrich M."/>
            <person name="Grimmelikhuijzen C.J."/>
            <person name="Klingler M."/>
            <person name="Lorenzen M."/>
            <person name="Richards S."/>
            <person name="Roth S."/>
            <person name="Schroder R."/>
            <person name="Tautz D."/>
            <person name="Zdobnov E.M."/>
            <person name="Muzny D."/>
            <person name="Gibbs R.A."/>
            <person name="Weinstock G.M."/>
            <person name="Attaway T."/>
            <person name="Bell S."/>
            <person name="Buhay C.J."/>
            <person name="Chandrabose M.N."/>
            <person name="Chavez D."/>
            <person name="Clerk-Blankenburg K.P."/>
            <person name="Cree A."/>
            <person name="Dao M."/>
            <person name="Davis C."/>
            <person name="Chacko J."/>
            <person name="Dinh H."/>
            <person name="Dugan-Rocha S."/>
            <person name="Fowler G."/>
            <person name="Garner T.T."/>
            <person name="Garnes J."/>
            <person name="Gnirke A."/>
            <person name="Hawes A."/>
            <person name="Hernandez J."/>
            <person name="Hines S."/>
            <person name="Holder M."/>
            <person name="Hume J."/>
            <person name="Jhangiani S.N."/>
            <person name="Joshi V."/>
            <person name="Khan Z.M."/>
            <person name="Jackson L."/>
            <person name="Kovar C."/>
            <person name="Kowis A."/>
            <person name="Lee S."/>
            <person name="Lewis L.R."/>
            <person name="Margolis J."/>
            <person name="Morgan M."/>
            <person name="Nazareth L.V."/>
            <person name="Nguyen N."/>
            <person name="Okwuonu G."/>
            <person name="Parker D."/>
            <person name="Richards S."/>
            <person name="Ruiz S.J."/>
            <person name="Santibanez J."/>
            <person name="Savard J."/>
            <person name="Scherer S.E."/>
            <person name="Schneider B."/>
            <person name="Sodergren E."/>
            <person name="Tautz D."/>
            <person name="Vattahil S."/>
            <person name="Villasana D."/>
            <person name="White C.S."/>
            <person name="Wright R."/>
            <person name="Park Y."/>
            <person name="Beeman R.W."/>
            <person name="Lord J."/>
            <person name="Oppert B."/>
            <person name="Lorenzen M."/>
            <person name="Brown S."/>
            <person name="Wang L."/>
            <person name="Savard J."/>
            <person name="Tautz D."/>
            <person name="Richards S."/>
            <person name="Weinstock G."/>
            <person name="Gibbs R.A."/>
            <person name="Liu Y."/>
            <person name="Worley K."/>
            <person name="Weinstock G."/>
            <person name="Elsik C.G."/>
            <person name="Reese J.T."/>
            <person name="Elhaik E."/>
            <person name="Landan G."/>
            <person name="Graur D."/>
            <person name="Arensburger P."/>
            <person name="Atkinson P."/>
            <person name="Beeman R.W."/>
            <person name="Beidler J."/>
            <person name="Brown S.J."/>
            <person name="Demuth J.P."/>
            <person name="Drury D.W."/>
            <person name="Du Y.Z."/>
            <person name="Fujiwara H."/>
            <person name="Lorenzen M."/>
            <person name="Maselli V."/>
            <person name="Osanai M."/>
            <person name="Park Y."/>
            <person name="Robertson H.M."/>
            <person name="Tu Z."/>
            <person name="Wang J.J."/>
            <person name="Wang S."/>
            <person name="Richards S."/>
            <person name="Song H."/>
            <person name="Zhang L."/>
            <person name="Sodergren E."/>
            <person name="Werner D."/>
            <person name="Stanke M."/>
            <person name="Morgenstern B."/>
            <person name="Solovyev V."/>
            <person name="Kosarev P."/>
            <person name="Brown G."/>
            <person name="Chen H.C."/>
            <person name="Ermolaeva O."/>
            <person name="Hlavina W."/>
            <person name="Kapustin Y."/>
            <person name="Kiryutin B."/>
            <person name="Kitts P."/>
            <person name="Maglott D."/>
            <person name="Pruitt K."/>
            <person name="Sapojnikov V."/>
            <person name="Souvorov A."/>
            <person name="Mackey A.J."/>
            <person name="Waterhouse R.M."/>
            <person name="Wyder S."/>
            <person name="Zdobnov E.M."/>
            <person name="Zdobnov E.M."/>
            <person name="Wyder S."/>
            <person name="Kriventseva E.V."/>
            <person name="Kadowaki T."/>
            <person name="Bork P."/>
            <person name="Aranda M."/>
            <person name="Bao R."/>
            <person name="Beermann A."/>
            <person name="Berns N."/>
            <person name="Bolognesi R."/>
            <person name="Bonneton F."/>
            <person name="Bopp D."/>
            <person name="Brown S.J."/>
            <person name="Bucher G."/>
            <person name="Butts T."/>
            <person name="Chaumot A."/>
            <person name="Denell R.E."/>
            <person name="Ferrier D.E."/>
            <person name="Friedrich M."/>
            <person name="Gordon C.M."/>
            <person name="Jindra M."/>
            <person name="Klingler M."/>
            <person name="Lan Q."/>
            <person name="Lattorff H.M."/>
            <person name="Laudet V."/>
            <person name="von Levetsow C."/>
            <person name="Liu Z."/>
            <person name="Lutz R."/>
            <person name="Lynch J.A."/>
            <person name="da Fonseca R.N."/>
            <person name="Posnien N."/>
            <person name="Reuter R."/>
            <person name="Roth S."/>
            <person name="Savard J."/>
            <person name="Schinko J.B."/>
            <person name="Schmitt C."/>
            <person name="Schoppmeier M."/>
            <person name="Schroder R."/>
            <person name="Shippy T.D."/>
            <person name="Simonnet F."/>
            <person name="Marques-Souza H."/>
            <person name="Tautz D."/>
            <person name="Tomoyasu Y."/>
            <person name="Trauner J."/>
            <person name="Van der Zee M."/>
            <person name="Vervoort M."/>
            <person name="Wittkopp N."/>
            <person name="Wimmer E.A."/>
            <person name="Yang X."/>
            <person name="Jones A.K."/>
            <person name="Sattelle D.B."/>
            <person name="Ebert P.R."/>
            <person name="Nelson D."/>
            <person name="Scott J.G."/>
            <person name="Beeman R.W."/>
            <person name="Muthukrishnan S."/>
            <person name="Kramer K.J."/>
            <person name="Arakane Y."/>
            <person name="Beeman R.W."/>
            <person name="Zhu Q."/>
            <person name="Hogenkamp D."/>
            <person name="Dixit R."/>
            <person name="Oppert B."/>
            <person name="Jiang H."/>
            <person name="Zou Z."/>
            <person name="Marshall J."/>
            <person name="Elpidina E."/>
            <person name="Vinokurov K."/>
            <person name="Oppert C."/>
            <person name="Zou Z."/>
            <person name="Evans J."/>
            <person name="Lu Z."/>
            <person name="Zhao P."/>
            <person name="Sumathipala N."/>
            <person name="Altincicek B."/>
            <person name="Vilcinskas A."/>
            <person name="Williams M."/>
            <person name="Hultmark D."/>
            <person name="Hetru C."/>
            <person name="Jiang H."/>
            <person name="Grimmelikhuijzen C.J."/>
            <person name="Hauser F."/>
            <person name="Cazzamali G."/>
            <person name="Williamson M."/>
            <person name="Park Y."/>
            <person name="Li B."/>
            <person name="Tanaka Y."/>
            <person name="Predel R."/>
            <person name="Neupert S."/>
            <person name="Schachtner J."/>
            <person name="Verleyen P."/>
            <person name="Raible F."/>
            <person name="Bork P."/>
            <person name="Friedrich M."/>
            <person name="Walden K.K."/>
            <person name="Robertson H.M."/>
            <person name="Angeli S."/>
            <person name="Foret S."/>
            <person name="Bucher G."/>
            <person name="Schuetz S."/>
            <person name="Maleszka R."/>
            <person name="Wimmer E.A."/>
            <person name="Beeman R.W."/>
            <person name="Lorenzen M."/>
            <person name="Tomoyasu Y."/>
            <person name="Miller S.C."/>
            <person name="Grossmann D."/>
            <person name="Bucher G."/>
        </authorList>
    </citation>
    <scope>NUCLEOTIDE SEQUENCE [LARGE SCALE GENOMIC DNA]</scope>
    <source>
        <strain evidence="9 10">Georgia GA2</strain>
    </source>
</reference>
<dbReference type="EMBL" id="KQ972411">
    <property type="protein sequence ID" value="EFA12338.2"/>
    <property type="molecule type" value="Genomic_DNA"/>
</dbReference>
<feature type="region of interest" description="Disordered" evidence="7">
    <location>
        <begin position="511"/>
        <end position="538"/>
    </location>
</feature>
<evidence type="ECO:0000313" key="10">
    <source>
        <dbReference type="Proteomes" id="UP000007266"/>
    </source>
</evidence>
<dbReference type="GO" id="GO:0003723">
    <property type="term" value="F:RNA binding"/>
    <property type="evidence" value="ECO:0007669"/>
    <property type="project" value="UniProtKB-KW"/>
</dbReference>
<keyword evidence="1" id="KW-0507">mRNA processing</keyword>
<evidence type="ECO:0000259" key="8">
    <source>
        <dbReference type="PROSITE" id="PS50128"/>
    </source>
</evidence>
<feature type="compositionally biased region" description="Basic and acidic residues" evidence="7">
    <location>
        <begin position="253"/>
        <end position="273"/>
    </location>
</feature>
<dbReference type="Gene3D" id="1.10.10.790">
    <property type="entry name" value="Surp module"/>
    <property type="match status" value="2"/>
</dbReference>
<keyword evidence="6" id="KW-0508">mRNA splicing</keyword>
<proteinExistence type="predicted"/>
<sequence>MLPTVQKIKMAQWGTTSESGILRKNKPKENHDDLLVFGYACKLFRDDEKASYIDKGHHLIPWMGDDSLKIDRYDCRGALSDISPFEASREGFDAMRWLGLSDSERKLEQLCDKERYYSLHINEEEEQMYKEEEQKRQKANEFQYSYDVPANPAPESAPTVAEPEEEDEEYVPSPHLDVPVDIAIPKTVKENIRIEKTALFVCKQGPQMEILIKAKQADNPQFGFLNQGHNLYKYYRHVLAAIKSGRYQVTSTTKKEEKREEPPEASSTDDHYLHPSLISTSSSQPDVQTTIPTIPYKPSANCSYSQLVNRIQGNSQSEGAKPPEMTYDQQQYYQYYYAAQYYEYYKQLAQYQQGNGQGASIQPPETHLDPSVQTYIQQMAYAQYMHNQSSSTNPYAQIVSNVSKEMSNPYPTDEKVPKTTEPDAESVETPKSTLLLLAQYGSDSEPEEDDSFKTPTGEVQIVIDKMATYVAKNGVQFEEIVKAKGDPRFEFLNESHEFYKYYKNKIKLITEGEGSGDKGAGTPPKPKEKKVIAPCASG</sequence>
<keyword evidence="5" id="KW-0804">Transcription</keyword>
<dbReference type="GO" id="GO:0000395">
    <property type="term" value="P:mRNA 5'-splice site recognition"/>
    <property type="evidence" value="ECO:0000318"/>
    <property type="project" value="GO_Central"/>
</dbReference>
<dbReference type="InterPro" id="IPR040397">
    <property type="entry name" value="SWAP"/>
</dbReference>
<feature type="region of interest" description="Disordered" evidence="7">
    <location>
        <begin position="406"/>
        <end position="429"/>
    </location>
</feature>
<keyword evidence="4" id="KW-0805">Transcription regulation</keyword>
<dbReference type="InterPro" id="IPR000061">
    <property type="entry name" value="Surp"/>
</dbReference>
<dbReference type="FunFam" id="1.10.10.790:FF:000036">
    <property type="match status" value="1"/>
</dbReference>
<dbReference type="InterPro" id="IPR019147">
    <property type="entry name" value="SWAP_N_domain"/>
</dbReference>
<dbReference type="SMART" id="SM01141">
    <property type="entry name" value="DRY_EERY"/>
    <property type="match status" value="1"/>
</dbReference>
<dbReference type="HOGENOM" id="CLU_593958_0_0_1"/>
<evidence type="ECO:0000256" key="5">
    <source>
        <dbReference type="ARBA" id="ARBA00023163"/>
    </source>
</evidence>
<organism evidence="9 10">
    <name type="scientific">Tribolium castaneum</name>
    <name type="common">Red flour beetle</name>
    <dbReference type="NCBI Taxonomy" id="7070"/>
    <lineage>
        <taxon>Eukaryota</taxon>
        <taxon>Metazoa</taxon>
        <taxon>Ecdysozoa</taxon>
        <taxon>Arthropoda</taxon>
        <taxon>Hexapoda</taxon>
        <taxon>Insecta</taxon>
        <taxon>Pterygota</taxon>
        <taxon>Neoptera</taxon>
        <taxon>Endopterygota</taxon>
        <taxon>Coleoptera</taxon>
        <taxon>Polyphaga</taxon>
        <taxon>Cucujiformia</taxon>
        <taxon>Tenebrionidae</taxon>
        <taxon>Tenebrionidae incertae sedis</taxon>
        <taxon>Tribolium</taxon>
    </lineage>
</organism>
<dbReference type="PANTHER" id="PTHR13161:SF15">
    <property type="entry name" value="SPLICING FACTOR, SUPPRESSOR OF WHITE-APRICOT HOMOLOG"/>
    <property type="match status" value="1"/>
</dbReference>
<dbReference type="STRING" id="7070.D7ELT3"/>
<dbReference type="InParanoid" id="D7ELT3"/>
<keyword evidence="10" id="KW-1185">Reference proteome</keyword>
<dbReference type="PROSITE" id="PS50128">
    <property type="entry name" value="SURP"/>
    <property type="match status" value="2"/>
</dbReference>
<feature type="domain" description="SURP motif" evidence="8">
    <location>
        <begin position="193"/>
        <end position="235"/>
    </location>
</feature>
<dbReference type="Pfam" id="PF09750">
    <property type="entry name" value="DRY_EERY"/>
    <property type="match status" value="1"/>
</dbReference>
<keyword evidence="3" id="KW-0694">RNA-binding</keyword>
<feature type="compositionally biased region" description="Basic and acidic residues" evidence="7">
    <location>
        <begin position="412"/>
        <end position="421"/>
    </location>
</feature>
<protein>
    <submittedName>
        <fullName evidence="9">Protein suppressor of white apricot-like Protein</fullName>
    </submittedName>
</protein>
<accession>D7ELT3</accession>
<dbReference type="Proteomes" id="UP000007266">
    <property type="component" value="Unassembled WGS sequence"/>
</dbReference>
<evidence type="ECO:0000256" key="7">
    <source>
        <dbReference type="SAM" id="MobiDB-lite"/>
    </source>
</evidence>
<evidence type="ECO:0000256" key="6">
    <source>
        <dbReference type="ARBA" id="ARBA00023187"/>
    </source>
</evidence>
<dbReference type="PANTHER" id="PTHR13161">
    <property type="entry name" value="SPLICING FACTOR SUPPRESSOR OF WHITE APRICOT"/>
    <property type="match status" value="1"/>
</dbReference>
<dbReference type="InterPro" id="IPR035967">
    <property type="entry name" value="SWAP/Surp_sf"/>
</dbReference>
<feature type="domain" description="SURP motif" evidence="8">
    <location>
        <begin position="462"/>
        <end position="502"/>
    </location>
</feature>
<dbReference type="SMART" id="SM00648">
    <property type="entry name" value="SWAP"/>
    <property type="match status" value="2"/>
</dbReference>
<evidence type="ECO:0000256" key="1">
    <source>
        <dbReference type="ARBA" id="ARBA00022664"/>
    </source>
</evidence>
<name>D7ELT3_TRICA</name>
<dbReference type="OMA" id="NESHEFY"/>
<gene>
    <name evidence="9" type="primary">AUGUSTUS-3.0.2_16023</name>
    <name evidence="9" type="ORF">TcasGA2_TC016023</name>
</gene>
<evidence type="ECO:0000256" key="4">
    <source>
        <dbReference type="ARBA" id="ARBA00023015"/>
    </source>
</evidence>
<keyword evidence="2" id="KW-0677">Repeat</keyword>
<dbReference type="SUPFAM" id="SSF109905">
    <property type="entry name" value="Surp module (SWAP domain)"/>
    <property type="match status" value="2"/>
</dbReference>
<dbReference type="eggNOG" id="KOG1847">
    <property type="taxonomic scope" value="Eukaryota"/>
</dbReference>
<dbReference type="Pfam" id="PF01805">
    <property type="entry name" value="Surp"/>
    <property type="match status" value="2"/>
</dbReference>
<reference evidence="9 10" key="2">
    <citation type="journal article" date="2010" name="Nucleic Acids Res.">
        <title>BeetleBase in 2010: revisions to provide comprehensive genomic information for Tribolium castaneum.</title>
        <authorList>
            <person name="Kim H.S."/>
            <person name="Murphy T."/>
            <person name="Xia J."/>
            <person name="Caragea D."/>
            <person name="Park Y."/>
            <person name="Beeman R.W."/>
            <person name="Lorenzen M.D."/>
            <person name="Butcher S."/>
            <person name="Manak J.R."/>
            <person name="Brown S.J."/>
        </authorList>
    </citation>
    <scope>NUCLEOTIDE SEQUENCE [LARGE SCALE GENOMIC DNA]</scope>
    <source>
        <strain evidence="9 10">Georgia GA2</strain>
    </source>
</reference>